<evidence type="ECO:0000313" key="1">
    <source>
        <dbReference type="EMBL" id="KFD52187.1"/>
    </source>
</evidence>
<dbReference type="EMBL" id="KL363230">
    <property type="protein sequence ID" value="KFD52187.1"/>
    <property type="molecule type" value="Genomic_DNA"/>
</dbReference>
<accession>A0A085M4P1</accession>
<keyword evidence="3" id="KW-1185">Reference proteome</keyword>
<gene>
    <name evidence="1" type="ORF">M513_06900</name>
    <name evidence="2" type="ORF">M514_06900</name>
</gene>
<dbReference type="EMBL" id="KL367488">
    <property type="protein sequence ID" value="KFD70372.1"/>
    <property type="molecule type" value="Genomic_DNA"/>
</dbReference>
<evidence type="ECO:0000313" key="2">
    <source>
        <dbReference type="EMBL" id="KFD70372.1"/>
    </source>
</evidence>
<name>A0A085M4P1_9BILA</name>
<reference evidence="1 3" key="1">
    <citation type="journal article" date="2014" name="Nat. Genet.">
        <title>Genome and transcriptome of the porcine whipworm Trichuris suis.</title>
        <authorList>
            <person name="Jex A.R."/>
            <person name="Nejsum P."/>
            <person name="Schwarz E.M."/>
            <person name="Hu L."/>
            <person name="Young N.D."/>
            <person name="Hall R.S."/>
            <person name="Korhonen P.K."/>
            <person name="Liao S."/>
            <person name="Thamsborg S."/>
            <person name="Xia J."/>
            <person name="Xu P."/>
            <person name="Wang S."/>
            <person name="Scheerlinck J.P."/>
            <person name="Hofmann A."/>
            <person name="Sternberg P.W."/>
            <person name="Wang J."/>
            <person name="Gasser R.B."/>
        </authorList>
    </citation>
    <scope>NUCLEOTIDE SEQUENCE [LARGE SCALE GENOMIC DNA]</scope>
    <source>
        <strain evidence="2">DCEP-RM93F</strain>
        <strain evidence="1">DCEP-RM93M</strain>
    </source>
</reference>
<dbReference type="Proteomes" id="UP000030758">
    <property type="component" value="Unassembled WGS sequence"/>
</dbReference>
<sequence length="79" mass="8987">MWEGDISFLDSAKMKQAGSCTPAINHRTVEGLKNNVVKRKRKTAVVFRRCAPAALQRSLLRVNTLSPVDDDAERVYWRN</sequence>
<dbReference type="AlphaFoldDB" id="A0A085M4P1"/>
<protein>
    <submittedName>
        <fullName evidence="1">Uncharacterized protein</fullName>
    </submittedName>
</protein>
<proteinExistence type="predicted"/>
<dbReference type="Proteomes" id="UP000030764">
    <property type="component" value="Unassembled WGS sequence"/>
</dbReference>
<organism evidence="1 3">
    <name type="scientific">Trichuris suis</name>
    <name type="common">pig whipworm</name>
    <dbReference type="NCBI Taxonomy" id="68888"/>
    <lineage>
        <taxon>Eukaryota</taxon>
        <taxon>Metazoa</taxon>
        <taxon>Ecdysozoa</taxon>
        <taxon>Nematoda</taxon>
        <taxon>Enoplea</taxon>
        <taxon>Dorylaimia</taxon>
        <taxon>Trichinellida</taxon>
        <taxon>Trichuridae</taxon>
        <taxon>Trichuris</taxon>
    </lineage>
</organism>
<evidence type="ECO:0000313" key="3">
    <source>
        <dbReference type="Proteomes" id="UP000030764"/>
    </source>
</evidence>